<dbReference type="AlphaFoldDB" id="A0A6P8H451"/>
<keyword evidence="5" id="KW-0539">Nucleus</keyword>
<protein>
    <submittedName>
        <fullName evidence="9">Cyclic AMP-dependent transcription factor ATF-3-like</fullName>
    </submittedName>
</protein>
<dbReference type="GeneID" id="116287694"/>
<evidence type="ECO:0000313" key="9">
    <source>
        <dbReference type="RefSeq" id="XP_031550226.1"/>
    </source>
</evidence>
<dbReference type="PANTHER" id="PTHR23351">
    <property type="entry name" value="FOS TRANSCRIPTION FACTOR-RELATED"/>
    <property type="match status" value="1"/>
</dbReference>
<evidence type="ECO:0000259" key="7">
    <source>
        <dbReference type="PROSITE" id="PS50217"/>
    </source>
</evidence>
<evidence type="ECO:0000256" key="3">
    <source>
        <dbReference type="ARBA" id="ARBA00023125"/>
    </source>
</evidence>
<dbReference type="CDD" id="cd14721">
    <property type="entry name" value="bZIP_Fos"/>
    <property type="match status" value="1"/>
</dbReference>
<evidence type="ECO:0000256" key="1">
    <source>
        <dbReference type="ARBA" id="ARBA00004123"/>
    </source>
</evidence>
<keyword evidence="3" id="KW-0238">DNA-binding</keyword>
<dbReference type="InParanoid" id="A0A6P8H451"/>
<evidence type="ECO:0000256" key="2">
    <source>
        <dbReference type="ARBA" id="ARBA00023015"/>
    </source>
</evidence>
<feature type="coiled-coil region" evidence="6">
    <location>
        <begin position="109"/>
        <end position="143"/>
    </location>
</feature>
<keyword evidence="2" id="KW-0805">Transcription regulation</keyword>
<evidence type="ECO:0000256" key="4">
    <source>
        <dbReference type="ARBA" id="ARBA00023163"/>
    </source>
</evidence>
<dbReference type="InterPro" id="IPR002112">
    <property type="entry name" value="Leuzip_Jun"/>
</dbReference>
<dbReference type="InterPro" id="IPR004827">
    <property type="entry name" value="bZIP"/>
</dbReference>
<dbReference type="RefSeq" id="XP_031550226.1">
    <property type="nucleotide sequence ID" value="XM_031694366.1"/>
</dbReference>
<dbReference type="GO" id="GO:0000981">
    <property type="term" value="F:DNA-binding transcription factor activity, RNA polymerase II-specific"/>
    <property type="evidence" value="ECO:0007669"/>
    <property type="project" value="TreeGrafter"/>
</dbReference>
<dbReference type="SUPFAM" id="SSF57959">
    <property type="entry name" value="Leucine zipper domain"/>
    <property type="match status" value="1"/>
</dbReference>
<evidence type="ECO:0000256" key="6">
    <source>
        <dbReference type="SAM" id="Coils"/>
    </source>
</evidence>
<dbReference type="GO" id="GO:0005634">
    <property type="term" value="C:nucleus"/>
    <property type="evidence" value="ECO:0007669"/>
    <property type="project" value="UniProtKB-SubCell"/>
</dbReference>
<dbReference type="KEGG" id="aten:116287694"/>
<gene>
    <name evidence="9" type="primary">LOC116287694</name>
</gene>
<proteinExistence type="predicted"/>
<reference evidence="9" key="1">
    <citation type="submission" date="2025-08" db="UniProtKB">
        <authorList>
            <consortium name="RefSeq"/>
        </authorList>
    </citation>
    <scope>IDENTIFICATION</scope>
    <source>
        <tissue evidence="9">Tentacle</tissue>
    </source>
</reference>
<dbReference type="Gene3D" id="1.20.5.170">
    <property type="match status" value="1"/>
</dbReference>
<comment type="subcellular location">
    <subcellularLocation>
        <location evidence="1">Nucleus</location>
    </subcellularLocation>
</comment>
<evidence type="ECO:0000313" key="8">
    <source>
        <dbReference type="Proteomes" id="UP000515163"/>
    </source>
</evidence>
<dbReference type="GO" id="GO:0000978">
    <property type="term" value="F:RNA polymerase II cis-regulatory region sequence-specific DNA binding"/>
    <property type="evidence" value="ECO:0007669"/>
    <property type="project" value="TreeGrafter"/>
</dbReference>
<dbReference type="InterPro" id="IPR000837">
    <property type="entry name" value="AP-1"/>
</dbReference>
<keyword evidence="4" id="KW-0804">Transcription</keyword>
<keyword evidence="6" id="KW-0175">Coiled coil</keyword>
<accession>A0A6P8H451</accession>
<dbReference type="OrthoDB" id="2596881at2759"/>
<dbReference type="PRINTS" id="PR00043">
    <property type="entry name" value="LEUZIPPRJUN"/>
</dbReference>
<dbReference type="InterPro" id="IPR046347">
    <property type="entry name" value="bZIP_sf"/>
</dbReference>
<name>A0A6P8H451_ACTTE</name>
<feature type="domain" description="BZIP" evidence="7">
    <location>
        <begin position="84"/>
        <end position="147"/>
    </location>
</feature>
<sequence>MEAGEVPPVLNLNQNPEVNMTSFAGVGTSSLCMDTTSEEFVIDVKNESPYFTLDENSADMEYIYKTPLDGSNPHLSETVSHEELERKLLRRERNKVAASKCRQKRKEHVRNLVQASDQLEAQNSTLQSQISKLHDEIKQLEFMLDSHSCSRHMAGNHGNSCSDKSQVPDAS</sequence>
<dbReference type="PANTHER" id="PTHR23351:SF24">
    <property type="entry name" value="ACTIVATING TRANSCRIPTION FACTOR 3-RELATED"/>
    <property type="match status" value="1"/>
</dbReference>
<evidence type="ECO:0000256" key="5">
    <source>
        <dbReference type="ARBA" id="ARBA00023242"/>
    </source>
</evidence>
<dbReference type="FunFam" id="1.20.5.170:FF:000010">
    <property type="entry name" value="Cyclic AMP-dependent transcription factor ATF-2"/>
    <property type="match status" value="1"/>
</dbReference>
<organism evidence="8 9">
    <name type="scientific">Actinia tenebrosa</name>
    <name type="common">Australian red waratah sea anemone</name>
    <dbReference type="NCBI Taxonomy" id="6105"/>
    <lineage>
        <taxon>Eukaryota</taxon>
        <taxon>Metazoa</taxon>
        <taxon>Cnidaria</taxon>
        <taxon>Anthozoa</taxon>
        <taxon>Hexacorallia</taxon>
        <taxon>Actiniaria</taxon>
        <taxon>Actiniidae</taxon>
        <taxon>Actinia</taxon>
    </lineage>
</organism>
<dbReference type="PROSITE" id="PS00036">
    <property type="entry name" value="BZIP_BASIC"/>
    <property type="match status" value="1"/>
</dbReference>
<dbReference type="PROSITE" id="PS50217">
    <property type="entry name" value="BZIP"/>
    <property type="match status" value="1"/>
</dbReference>
<dbReference type="Pfam" id="PF00170">
    <property type="entry name" value="bZIP_1"/>
    <property type="match status" value="1"/>
</dbReference>
<dbReference type="Proteomes" id="UP000515163">
    <property type="component" value="Unplaced"/>
</dbReference>
<dbReference type="SMART" id="SM00338">
    <property type="entry name" value="BRLZ"/>
    <property type="match status" value="1"/>
</dbReference>
<keyword evidence="8" id="KW-1185">Reference proteome</keyword>